<reference evidence="2" key="2">
    <citation type="submission" date="2020-11" db="EMBL/GenBank/DDBJ databases">
        <authorList>
            <person name="McCartney M.A."/>
            <person name="Auch B."/>
            <person name="Kono T."/>
            <person name="Mallez S."/>
            <person name="Becker A."/>
            <person name="Gohl D.M."/>
            <person name="Silverstein K.A.T."/>
            <person name="Koren S."/>
            <person name="Bechman K.B."/>
            <person name="Herman A."/>
            <person name="Abrahante J.E."/>
            <person name="Garbe J."/>
        </authorList>
    </citation>
    <scope>NUCLEOTIDE SEQUENCE</scope>
    <source>
        <strain evidence="2">Duluth1</strain>
        <tissue evidence="2">Whole animal</tissue>
    </source>
</reference>
<dbReference type="AlphaFoldDB" id="A0A9D4IY25"/>
<proteinExistence type="predicted"/>
<dbReference type="EMBL" id="JAIWYP010000008">
    <property type="protein sequence ID" value="KAH3788493.1"/>
    <property type="molecule type" value="Genomic_DNA"/>
</dbReference>
<comment type="caution">
    <text evidence="2">The sequence shown here is derived from an EMBL/GenBank/DDBJ whole genome shotgun (WGS) entry which is preliminary data.</text>
</comment>
<dbReference type="Proteomes" id="UP000828390">
    <property type="component" value="Unassembled WGS sequence"/>
</dbReference>
<protein>
    <submittedName>
        <fullName evidence="2">Uncharacterized protein</fullName>
    </submittedName>
</protein>
<accession>A0A9D4IY25</accession>
<evidence type="ECO:0000313" key="3">
    <source>
        <dbReference type="Proteomes" id="UP000828390"/>
    </source>
</evidence>
<evidence type="ECO:0000256" key="1">
    <source>
        <dbReference type="SAM" id="MobiDB-lite"/>
    </source>
</evidence>
<evidence type="ECO:0000313" key="2">
    <source>
        <dbReference type="EMBL" id="KAH3788493.1"/>
    </source>
</evidence>
<feature type="compositionally biased region" description="Basic and acidic residues" evidence="1">
    <location>
        <begin position="37"/>
        <end position="58"/>
    </location>
</feature>
<gene>
    <name evidence="2" type="ORF">DPMN_166637</name>
</gene>
<name>A0A9D4IY25_DREPO</name>
<sequence>MTPTEQGDGSADESPLHPSPEELVFPDSWCTPPAAGRKTDKTVPTKERTQPTSEERRSKIAWPAMNNSGWSSFDEDLDQVLQTALTGSVDRKLKALPSITYALGKERFGLEQKANLSRPPQVTNRRLCEIKSSEQNCDP</sequence>
<feature type="region of interest" description="Disordered" evidence="1">
    <location>
        <begin position="1"/>
        <end position="69"/>
    </location>
</feature>
<keyword evidence="3" id="KW-1185">Reference proteome</keyword>
<reference evidence="2" key="1">
    <citation type="journal article" date="2019" name="bioRxiv">
        <title>The Genome of the Zebra Mussel, Dreissena polymorpha: A Resource for Invasive Species Research.</title>
        <authorList>
            <person name="McCartney M.A."/>
            <person name="Auch B."/>
            <person name="Kono T."/>
            <person name="Mallez S."/>
            <person name="Zhang Y."/>
            <person name="Obille A."/>
            <person name="Becker A."/>
            <person name="Abrahante J.E."/>
            <person name="Garbe J."/>
            <person name="Badalamenti J.P."/>
            <person name="Herman A."/>
            <person name="Mangelson H."/>
            <person name="Liachko I."/>
            <person name="Sullivan S."/>
            <person name="Sone E.D."/>
            <person name="Koren S."/>
            <person name="Silverstein K.A.T."/>
            <person name="Beckman K.B."/>
            <person name="Gohl D.M."/>
        </authorList>
    </citation>
    <scope>NUCLEOTIDE SEQUENCE</scope>
    <source>
        <strain evidence="2">Duluth1</strain>
        <tissue evidence="2">Whole animal</tissue>
    </source>
</reference>
<organism evidence="2 3">
    <name type="scientific">Dreissena polymorpha</name>
    <name type="common">Zebra mussel</name>
    <name type="synonym">Mytilus polymorpha</name>
    <dbReference type="NCBI Taxonomy" id="45954"/>
    <lineage>
        <taxon>Eukaryota</taxon>
        <taxon>Metazoa</taxon>
        <taxon>Spiralia</taxon>
        <taxon>Lophotrochozoa</taxon>
        <taxon>Mollusca</taxon>
        <taxon>Bivalvia</taxon>
        <taxon>Autobranchia</taxon>
        <taxon>Heteroconchia</taxon>
        <taxon>Euheterodonta</taxon>
        <taxon>Imparidentia</taxon>
        <taxon>Neoheterodontei</taxon>
        <taxon>Myida</taxon>
        <taxon>Dreissenoidea</taxon>
        <taxon>Dreissenidae</taxon>
        <taxon>Dreissena</taxon>
    </lineage>
</organism>